<evidence type="ECO:0000256" key="10">
    <source>
        <dbReference type="PROSITE-ProRule" id="PRU00282"/>
    </source>
</evidence>
<evidence type="ECO:0000313" key="12">
    <source>
        <dbReference type="EMBL" id="KAK1738958.1"/>
    </source>
</evidence>
<keyword evidence="4 10" id="KW-0812">Transmembrane</keyword>
<keyword evidence="13" id="KW-1185">Reference proteome</keyword>
<dbReference type="EMBL" id="JATAAI010000019">
    <property type="protein sequence ID" value="KAK1738958.1"/>
    <property type="molecule type" value="Genomic_DNA"/>
</dbReference>
<protein>
    <submittedName>
        <fullName evidence="12">Uncharacterized protein</fullName>
    </submittedName>
</protein>
<dbReference type="PANTHER" id="PTHR45671">
    <property type="entry name" value="SOLUTE CARRIER FAMILY 25 (MITOCHONDRIAL CARRIER PHOSPHATE CARRIER), MEMBER 3, LIKE-RELATED-RELATED"/>
    <property type="match status" value="1"/>
</dbReference>
<comment type="subcellular location">
    <subcellularLocation>
        <location evidence="1">Mitochondrion inner membrane</location>
        <topology evidence="1">Multi-pass membrane protein</topology>
    </subcellularLocation>
</comment>
<gene>
    <name evidence="12" type="ORF">QTG54_010274</name>
</gene>
<dbReference type="PROSITE" id="PS50920">
    <property type="entry name" value="SOLCAR"/>
    <property type="match status" value="1"/>
</dbReference>
<dbReference type="GO" id="GO:0005315">
    <property type="term" value="F:phosphate transmembrane transporter activity"/>
    <property type="evidence" value="ECO:0007669"/>
    <property type="project" value="InterPro"/>
</dbReference>
<proteinExistence type="inferred from homology"/>
<dbReference type="GO" id="GO:0005743">
    <property type="term" value="C:mitochondrial inner membrane"/>
    <property type="evidence" value="ECO:0007669"/>
    <property type="project" value="UniProtKB-SubCell"/>
</dbReference>
<dbReference type="InterPro" id="IPR023395">
    <property type="entry name" value="MCP_dom_sf"/>
</dbReference>
<dbReference type="PANTHER" id="PTHR45671:SF12">
    <property type="entry name" value="MITOCHONDRIAL PHOSPHATE CARRIER PROTEIN"/>
    <property type="match status" value="1"/>
</dbReference>
<evidence type="ECO:0000256" key="2">
    <source>
        <dbReference type="ARBA" id="ARBA00006375"/>
    </source>
</evidence>
<keyword evidence="6" id="KW-0999">Mitochondrion inner membrane</keyword>
<keyword evidence="3 11" id="KW-0813">Transport</keyword>
<dbReference type="InterPro" id="IPR018108">
    <property type="entry name" value="MCP_transmembrane"/>
</dbReference>
<keyword evidence="7" id="KW-1133">Transmembrane helix</keyword>
<evidence type="ECO:0000256" key="11">
    <source>
        <dbReference type="RuleBase" id="RU000488"/>
    </source>
</evidence>
<keyword evidence="9 10" id="KW-0472">Membrane</keyword>
<organism evidence="12 13">
    <name type="scientific">Skeletonema marinoi</name>
    <dbReference type="NCBI Taxonomy" id="267567"/>
    <lineage>
        <taxon>Eukaryota</taxon>
        <taxon>Sar</taxon>
        <taxon>Stramenopiles</taxon>
        <taxon>Ochrophyta</taxon>
        <taxon>Bacillariophyta</taxon>
        <taxon>Coscinodiscophyceae</taxon>
        <taxon>Thalassiosirophycidae</taxon>
        <taxon>Thalassiosirales</taxon>
        <taxon>Skeletonemataceae</taxon>
        <taxon>Skeletonema</taxon>
        <taxon>Skeletonema marinoi-dohrnii complex</taxon>
    </lineage>
</organism>
<evidence type="ECO:0000313" key="13">
    <source>
        <dbReference type="Proteomes" id="UP001224775"/>
    </source>
</evidence>
<evidence type="ECO:0000256" key="5">
    <source>
        <dbReference type="ARBA" id="ARBA00022737"/>
    </source>
</evidence>
<dbReference type="Proteomes" id="UP001224775">
    <property type="component" value="Unassembled WGS sequence"/>
</dbReference>
<sequence>MIRQVIFGSIKFLAFERASEAIFSIHPEFREATVTALGVSLVAGGISGALSSVVSQPADSVLTYVAKDSGGNLGVFDGASKMIREEA</sequence>
<evidence type="ECO:0000256" key="4">
    <source>
        <dbReference type="ARBA" id="ARBA00022692"/>
    </source>
</evidence>
<dbReference type="SUPFAM" id="SSF103506">
    <property type="entry name" value="Mitochondrial carrier"/>
    <property type="match status" value="1"/>
</dbReference>
<evidence type="ECO:0000256" key="1">
    <source>
        <dbReference type="ARBA" id="ARBA00004448"/>
    </source>
</evidence>
<keyword evidence="8" id="KW-0496">Mitochondrion</keyword>
<dbReference type="GO" id="GO:1990547">
    <property type="term" value="P:mitochondrial phosphate ion transmembrane transport"/>
    <property type="evidence" value="ECO:0007669"/>
    <property type="project" value="InterPro"/>
</dbReference>
<evidence type="ECO:0000256" key="8">
    <source>
        <dbReference type="ARBA" id="ARBA00023128"/>
    </source>
</evidence>
<evidence type="ECO:0000256" key="9">
    <source>
        <dbReference type="ARBA" id="ARBA00023136"/>
    </source>
</evidence>
<evidence type="ECO:0000256" key="7">
    <source>
        <dbReference type="ARBA" id="ARBA00022989"/>
    </source>
</evidence>
<reference evidence="12" key="1">
    <citation type="submission" date="2023-06" db="EMBL/GenBank/DDBJ databases">
        <title>Survivors Of The Sea: Transcriptome response of Skeletonema marinoi to long-term dormancy.</title>
        <authorList>
            <person name="Pinder M.I.M."/>
            <person name="Kourtchenko O."/>
            <person name="Robertson E.K."/>
            <person name="Larsson T."/>
            <person name="Maumus F."/>
            <person name="Osuna-Cruz C.M."/>
            <person name="Vancaester E."/>
            <person name="Stenow R."/>
            <person name="Vandepoele K."/>
            <person name="Ploug H."/>
            <person name="Bruchert V."/>
            <person name="Godhe A."/>
            <person name="Topel M."/>
        </authorList>
    </citation>
    <scope>NUCLEOTIDE SEQUENCE</scope>
    <source>
        <strain evidence="12">R05AC</strain>
    </source>
</reference>
<accession>A0AAD9DAU7</accession>
<dbReference type="AlphaFoldDB" id="A0AAD9DAU7"/>
<comment type="caution">
    <text evidence="12">The sequence shown here is derived from an EMBL/GenBank/DDBJ whole genome shotgun (WGS) entry which is preliminary data.</text>
</comment>
<comment type="similarity">
    <text evidence="2 11">Belongs to the mitochondrial carrier (TC 2.A.29) family.</text>
</comment>
<name>A0AAD9DAU7_9STRA</name>
<keyword evidence="5" id="KW-0677">Repeat</keyword>
<dbReference type="Gene3D" id="1.50.40.10">
    <property type="entry name" value="Mitochondrial carrier domain"/>
    <property type="match status" value="1"/>
</dbReference>
<evidence type="ECO:0000256" key="3">
    <source>
        <dbReference type="ARBA" id="ARBA00022448"/>
    </source>
</evidence>
<feature type="repeat" description="Solcar" evidence="10">
    <location>
        <begin position="35"/>
        <end position="87"/>
    </location>
</feature>
<evidence type="ECO:0000256" key="6">
    <source>
        <dbReference type="ARBA" id="ARBA00022792"/>
    </source>
</evidence>
<dbReference type="InterPro" id="IPR044677">
    <property type="entry name" value="SLC25A3/Pic2/Mir1-like"/>
</dbReference>
<dbReference type="Pfam" id="PF00153">
    <property type="entry name" value="Mito_carr"/>
    <property type="match status" value="1"/>
</dbReference>